<feature type="signal peptide" evidence="3">
    <location>
        <begin position="1"/>
        <end position="24"/>
    </location>
</feature>
<evidence type="ECO:0000256" key="2">
    <source>
        <dbReference type="ARBA" id="ARBA00007639"/>
    </source>
</evidence>
<reference evidence="5 6" key="1">
    <citation type="journal article" date="2014" name="World J. Microbiol. Biotechnol.">
        <title>Biodiversity and physiological characteristics of Antarctic and Arctic lichens-associated bacteria.</title>
        <authorList>
            <person name="Lee Y.M."/>
            <person name="Kim E.H."/>
            <person name="Lee H.K."/>
            <person name="Hong S.G."/>
        </authorList>
    </citation>
    <scope>NUCLEOTIDE SEQUENCE [LARGE SCALE GENOMIC DNA]</scope>
    <source>
        <strain evidence="5 6">PAMC 26569</strain>
    </source>
</reference>
<evidence type="ECO:0000256" key="1">
    <source>
        <dbReference type="ARBA" id="ARBA00004418"/>
    </source>
</evidence>
<dbReference type="GO" id="GO:0030246">
    <property type="term" value="F:carbohydrate binding"/>
    <property type="evidence" value="ECO:0007669"/>
    <property type="project" value="TreeGrafter"/>
</dbReference>
<proteinExistence type="inferred from homology"/>
<dbReference type="InterPro" id="IPR050555">
    <property type="entry name" value="Bact_Solute-Bind_Prot2"/>
</dbReference>
<dbReference type="Gene3D" id="3.40.50.2300">
    <property type="match status" value="2"/>
</dbReference>
<accession>A0A6M8HT00</accession>
<feature type="chain" id="PRO_5026989478" evidence="3">
    <location>
        <begin position="25"/>
        <end position="317"/>
    </location>
</feature>
<gene>
    <name evidence="5" type="ORF">HN018_17770</name>
</gene>
<protein>
    <submittedName>
        <fullName evidence="5">Sugar-binding protein</fullName>
    </submittedName>
</protein>
<evidence type="ECO:0000259" key="4">
    <source>
        <dbReference type="Pfam" id="PF13407"/>
    </source>
</evidence>
<evidence type="ECO:0000313" key="6">
    <source>
        <dbReference type="Proteomes" id="UP000500767"/>
    </source>
</evidence>
<dbReference type="InterPro" id="IPR025997">
    <property type="entry name" value="SBP_2_dom"/>
</dbReference>
<keyword evidence="6" id="KW-1185">Reference proteome</keyword>
<keyword evidence="3" id="KW-0732">Signal</keyword>
<comment type="subcellular location">
    <subcellularLocation>
        <location evidence="1">Periplasm</location>
    </subcellularLocation>
</comment>
<organism evidence="5 6">
    <name type="scientific">Lichenicola cladoniae</name>
    <dbReference type="NCBI Taxonomy" id="1484109"/>
    <lineage>
        <taxon>Bacteria</taxon>
        <taxon>Pseudomonadati</taxon>
        <taxon>Pseudomonadota</taxon>
        <taxon>Alphaproteobacteria</taxon>
        <taxon>Acetobacterales</taxon>
        <taxon>Acetobacteraceae</taxon>
        <taxon>Lichenicola</taxon>
    </lineage>
</organism>
<evidence type="ECO:0000313" key="5">
    <source>
        <dbReference type="EMBL" id="QKE91634.1"/>
    </source>
</evidence>
<dbReference type="RefSeq" id="WP_171835251.1">
    <property type="nucleotide sequence ID" value="NZ_CP053708.1"/>
</dbReference>
<dbReference type="KEGG" id="lck:HN018_17770"/>
<dbReference type="GO" id="GO:0030288">
    <property type="term" value="C:outer membrane-bounded periplasmic space"/>
    <property type="evidence" value="ECO:0007669"/>
    <property type="project" value="TreeGrafter"/>
</dbReference>
<dbReference type="SUPFAM" id="SSF53822">
    <property type="entry name" value="Periplasmic binding protein-like I"/>
    <property type="match status" value="1"/>
</dbReference>
<feature type="domain" description="Periplasmic binding protein" evidence="4">
    <location>
        <begin position="35"/>
        <end position="282"/>
    </location>
</feature>
<dbReference type="Proteomes" id="UP000500767">
    <property type="component" value="Chromosome"/>
</dbReference>
<dbReference type="CDD" id="cd06314">
    <property type="entry name" value="PBP1_tmGBP"/>
    <property type="match status" value="1"/>
</dbReference>
<dbReference type="PANTHER" id="PTHR30036">
    <property type="entry name" value="D-XYLOSE-BINDING PERIPLASMIC PROTEIN"/>
    <property type="match status" value="1"/>
</dbReference>
<evidence type="ECO:0000256" key="3">
    <source>
        <dbReference type="SAM" id="SignalP"/>
    </source>
</evidence>
<dbReference type="Pfam" id="PF13407">
    <property type="entry name" value="Peripla_BP_4"/>
    <property type="match status" value="1"/>
</dbReference>
<dbReference type="InterPro" id="IPR028082">
    <property type="entry name" value="Peripla_BP_I"/>
</dbReference>
<name>A0A6M8HT00_9PROT</name>
<comment type="similarity">
    <text evidence="2">Belongs to the bacterial solute-binding protein 2 family.</text>
</comment>
<sequence length="317" mass="33948">MRRLIQAALMGAATLSLCSAPAGAQQKKSLALITNVSADFWTVARAGVMKAQKEHPDFAMQVIVTGQATAAEQRRELDDLLANGIAGVSISAIDPKNSTEEFNKVASHAVLFTTDSDAPGSNRVLYIGTDNKAAGLQAATEIRKALPQGGKMMAFVGTMDADNARERVDGIKEGLQGSNIQIVDIRTDGGDFAKAKANVQDALAKGGLDVLVGLYNYNTPQIYSAVKDAGMSGKIKVVGFDEDAQTLRGVADGTIQSTIVQQPFEFGYQSMTDLVKYINGDKSFIPANHLIIIPTRIIQKDNVHEFQQSMRKMLAAK</sequence>
<dbReference type="PANTHER" id="PTHR30036:SF7">
    <property type="entry name" value="ABC TRANSPORTER PERIPLASMIC-BINDING PROTEIN YPHF"/>
    <property type="match status" value="1"/>
</dbReference>
<dbReference type="AlphaFoldDB" id="A0A6M8HT00"/>
<dbReference type="EMBL" id="CP053708">
    <property type="protein sequence ID" value="QKE91634.1"/>
    <property type="molecule type" value="Genomic_DNA"/>
</dbReference>